<dbReference type="EMBL" id="AKJY01000014">
    <property type="protein sequence ID" value="EJL74379.1"/>
    <property type="molecule type" value="Genomic_DNA"/>
</dbReference>
<dbReference type="Pfam" id="PF12833">
    <property type="entry name" value="HTH_18"/>
    <property type="match status" value="1"/>
</dbReference>
<proteinExistence type="predicted"/>
<evidence type="ECO:0000313" key="3">
    <source>
        <dbReference type="EMBL" id="EJL74379.1"/>
    </source>
</evidence>
<dbReference type="RefSeq" id="WP_007841468.1">
    <property type="nucleotide sequence ID" value="NZ_AKJY01000014.1"/>
</dbReference>
<evidence type="ECO:0000313" key="4">
    <source>
        <dbReference type="Proteomes" id="UP000007509"/>
    </source>
</evidence>
<dbReference type="PANTHER" id="PTHR43280:SF2">
    <property type="entry name" value="HTH-TYPE TRANSCRIPTIONAL REGULATOR EXSA"/>
    <property type="match status" value="1"/>
</dbReference>
<dbReference type="AlphaFoldDB" id="J3CM20"/>
<dbReference type="Proteomes" id="UP000007509">
    <property type="component" value="Unassembled WGS sequence"/>
</dbReference>
<dbReference type="InterPro" id="IPR018060">
    <property type="entry name" value="HTH_AraC"/>
</dbReference>
<dbReference type="SMART" id="SM00342">
    <property type="entry name" value="HTH_ARAC"/>
    <property type="match status" value="1"/>
</dbReference>
<evidence type="ECO:0000259" key="2">
    <source>
        <dbReference type="PROSITE" id="PS01124"/>
    </source>
</evidence>
<evidence type="ECO:0000256" key="1">
    <source>
        <dbReference type="ARBA" id="ARBA00023125"/>
    </source>
</evidence>
<reference evidence="3 4" key="1">
    <citation type="journal article" date="2012" name="J. Bacteriol.">
        <title>Twenty-one genome sequences from Pseudomonas species and 19 genome sequences from diverse bacteria isolated from the rhizosphere and endosphere of Populus deltoides.</title>
        <authorList>
            <person name="Brown S.D."/>
            <person name="Utturkar S.M."/>
            <person name="Klingeman D.M."/>
            <person name="Johnson C.M."/>
            <person name="Martin S.L."/>
            <person name="Land M.L."/>
            <person name="Lu T.Y."/>
            <person name="Schadt C.W."/>
            <person name="Doktycz M.J."/>
            <person name="Pelletier D.A."/>
        </authorList>
    </citation>
    <scope>NUCLEOTIDE SEQUENCE [LARGE SCALE GENOMIC DNA]</scope>
    <source>
        <strain evidence="3 4">CF314</strain>
    </source>
</reference>
<keyword evidence="1 3" id="KW-0238">DNA-binding</keyword>
<protein>
    <submittedName>
        <fullName evidence="3">Transcriptional regulator containing an amidase domain and an AraC-type DNA-binding HTH domain</fullName>
    </submittedName>
</protein>
<comment type="caution">
    <text evidence="3">The sequence shown here is derived from an EMBL/GenBank/DDBJ whole genome shotgun (WGS) entry which is preliminary data.</text>
</comment>
<dbReference type="PANTHER" id="PTHR43280">
    <property type="entry name" value="ARAC-FAMILY TRANSCRIPTIONAL REGULATOR"/>
    <property type="match status" value="1"/>
</dbReference>
<dbReference type="GO" id="GO:0003700">
    <property type="term" value="F:DNA-binding transcription factor activity"/>
    <property type="evidence" value="ECO:0007669"/>
    <property type="project" value="InterPro"/>
</dbReference>
<sequence>MNKPYDLHFDEPVKITKVASRHKYKLCSYPLDFCEEVYIYEFATSALVSQRYNHRPFYFDLIEIHTEREMFEIRFDVSEKQLFLIFLLEGYVCFATEDGTPITGAKPEEFFMSYFDKGSYLAQVEKGNMIGLALSISPLWVEEISDDFQHIKCLLYEYENNFKSYGSYHHGKLDNRVFRLLQNVLSFGKFSKGIMDGHIRKYISYILQHYNEMIDTKTRELPHRLMQYLDIHYQDKDLSNKQLAEIFSATEKTLIRQFKEELQMTPHQYYTRLRMDHARQLIEVDHRSIEEVYELVGYRNEKAFRIAYNKHWEGLR</sequence>
<accession>J3CM20</accession>
<dbReference type="PROSITE" id="PS01124">
    <property type="entry name" value="HTH_ARAC_FAMILY_2"/>
    <property type="match status" value="1"/>
</dbReference>
<dbReference type="OrthoDB" id="9803764at2"/>
<feature type="domain" description="HTH araC/xylS-type" evidence="2">
    <location>
        <begin position="223"/>
        <end position="316"/>
    </location>
</feature>
<keyword evidence="4" id="KW-1185">Reference proteome</keyword>
<dbReference type="GO" id="GO:0043565">
    <property type="term" value="F:sequence-specific DNA binding"/>
    <property type="evidence" value="ECO:0007669"/>
    <property type="project" value="InterPro"/>
</dbReference>
<dbReference type="PATRIC" id="fig|1144316.3.peg.1122"/>
<organism evidence="3 4">
    <name type="scientific">Chryseobacterium populi</name>
    <dbReference type="NCBI Taxonomy" id="1144316"/>
    <lineage>
        <taxon>Bacteria</taxon>
        <taxon>Pseudomonadati</taxon>
        <taxon>Bacteroidota</taxon>
        <taxon>Flavobacteriia</taxon>
        <taxon>Flavobacteriales</taxon>
        <taxon>Weeksellaceae</taxon>
        <taxon>Chryseobacterium group</taxon>
        <taxon>Chryseobacterium</taxon>
    </lineage>
</organism>
<gene>
    <name evidence="3" type="ORF">PMI13_01118</name>
</gene>
<name>J3CM20_9FLAO</name>
<dbReference type="Gene3D" id="1.10.10.60">
    <property type="entry name" value="Homeodomain-like"/>
    <property type="match status" value="2"/>
</dbReference>